<dbReference type="RefSeq" id="WP_272170831.1">
    <property type="nucleotide sequence ID" value="NZ_JAQOSL010000022.1"/>
</dbReference>
<proteinExistence type="predicted"/>
<name>A0ABW1BHN2_9ACTN</name>
<accession>A0ABW1BHN2</accession>
<keyword evidence="2" id="KW-1185">Reference proteome</keyword>
<protein>
    <submittedName>
        <fullName evidence="1">Uncharacterized protein</fullName>
    </submittedName>
</protein>
<organism evidence="1 2">
    <name type="scientific">Streptomyces heilongjiangensis</name>
    <dbReference type="NCBI Taxonomy" id="945052"/>
    <lineage>
        <taxon>Bacteria</taxon>
        <taxon>Bacillati</taxon>
        <taxon>Actinomycetota</taxon>
        <taxon>Actinomycetes</taxon>
        <taxon>Kitasatosporales</taxon>
        <taxon>Streptomycetaceae</taxon>
        <taxon>Streptomyces</taxon>
    </lineage>
</organism>
<sequence>MARWKLYENWYADLAGLSVEQLRERRAFAAQRAEGAVARGMGRNPKAAREWRERLRAVDDELLKRGSHGA</sequence>
<evidence type="ECO:0000313" key="2">
    <source>
        <dbReference type="Proteomes" id="UP001596112"/>
    </source>
</evidence>
<reference evidence="2" key="1">
    <citation type="journal article" date="2019" name="Int. J. Syst. Evol. Microbiol.">
        <title>The Global Catalogue of Microorganisms (GCM) 10K type strain sequencing project: providing services to taxonomists for standard genome sequencing and annotation.</title>
        <authorList>
            <consortium name="The Broad Institute Genomics Platform"/>
            <consortium name="The Broad Institute Genome Sequencing Center for Infectious Disease"/>
            <person name="Wu L."/>
            <person name="Ma J."/>
        </authorList>
    </citation>
    <scope>NUCLEOTIDE SEQUENCE [LARGE SCALE GENOMIC DNA]</scope>
    <source>
        <strain evidence="2">JCM 9918</strain>
    </source>
</reference>
<dbReference type="EMBL" id="JBHSNZ010000032">
    <property type="protein sequence ID" value="MFC5812264.1"/>
    <property type="molecule type" value="Genomic_DNA"/>
</dbReference>
<gene>
    <name evidence="1" type="ORF">ACFQGO_32920</name>
</gene>
<comment type="caution">
    <text evidence="1">The sequence shown here is derived from an EMBL/GenBank/DDBJ whole genome shotgun (WGS) entry which is preliminary data.</text>
</comment>
<dbReference type="Proteomes" id="UP001596112">
    <property type="component" value="Unassembled WGS sequence"/>
</dbReference>
<evidence type="ECO:0000313" key="1">
    <source>
        <dbReference type="EMBL" id="MFC5812264.1"/>
    </source>
</evidence>